<gene>
    <name evidence="1" type="ORF">JOC83_000867</name>
</gene>
<evidence type="ECO:0000313" key="1">
    <source>
        <dbReference type="EMBL" id="MBM7702041.1"/>
    </source>
</evidence>
<dbReference type="RefSeq" id="WP_205184258.1">
    <property type="nucleotide sequence ID" value="NZ_JAFBFC010000001.1"/>
</dbReference>
<protein>
    <submittedName>
        <fullName evidence="1">Uncharacterized protein</fullName>
    </submittedName>
</protein>
<organism evidence="1 2">
    <name type="scientific">Priestia iocasae</name>
    <dbReference type="NCBI Taxonomy" id="2291674"/>
    <lineage>
        <taxon>Bacteria</taxon>
        <taxon>Bacillati</taxon>
        <taxon>Bacillota</taxon>
        <taxon>Bacilli</taxon>
        <taxon>Bacillales</taxon>
        <taxon>Bacillaceae</taxon>
        <taxon>Priestia</taxon>
    </lineage>
</organism>
<accession>A0ABS2QRG4</accession>
<name>A0ABS2QRG4_9BACI</name>
<dbReference type="EMBL" id="JAFBFC010000001">
    <property type="protein sequence ID" value="MBM7702041.1"/>
    <property type="molecule type" value="Genomic_DNA"/>
</dbReference>
<proteinExistence type="predicted"/>
<dbReference type="Proteomes" id="UP000809829">
    <property type="component" value="Unassembled WGS sequence"/>
</dbReference>
<reference evidence="1 2" key="1">
    <citation type="submission" date="2021-01" db="EMBL/GenBank/DDBJ databases">
        <title>Genomic Encyclopedia of Type Strains, Phase IV (KMG-IV): sequencing the most valuable type-strain genomes for metagenomic binning, comparative biology and taxonomic classification.</title>
        <authorList>
            <person name="Goeker M."/>
        </authorList>
    </citation>
    <scope>NUCLEOTIDE SEQUENCE [LARGE SCALE GENOMIC DNA]</scope>
    <source>
        <strain evidence="1 2">DSM 104297</strain>
    </source>
</reference>
<sequence>MSIHLLISAMLLSSPTTIHTEKPMQISQLSIEDKKTIILNKWLAAEANRPLKKSFIINKDSKNALLKTSANQQYTLYVFNEYEFAEEEPGKDMIFSKENPHEWMRIEVLRDDTNLDDAASDMKTFFEAGFGHSTEGTPPSSPEALIKDIVKVYETENEKEVGKAYLIKGNDSRPPLRVTIVAPKELNKIPLLLKMIETIEKK</sequence>
<comment type="caution">
    <text evidence="1">The sequence shown here is derived from an EMBL/GenBank/DDBJ whole genome shotgun (WGS) entry which is preliminary data.</text>
</comment>
<keyword evidence="2" id="KW-1185">Reference proteome</keyword>
<evidence type="ECO:0000313" key="2">
    <source>
        <dbReference type="Proteomes" id="UP000809829"/>
    </source>
</evidence>